<reference evidence="1 2" key="1">
    <citation type="submission" date="2019-05" db="EMBL/GenBank/DDBJ databases">
        <authorList>
            <person name="Zhang J.-Y."/>
            <person name="Feg X."/>
            <person name="Du Z.-J."/>
        </authorList>
    </citation>
    <scope>NUCLEOTIDE SEQUENCE [LARGE SCALE GENOMIC DNA]</scope>
    <source>
        <strain evidence="1 2">RZ26</strain>
    </source>
</reference>
<accession>A0A5S3PYR1</accession>
<dbReference type="Pfam" id="PF07751">
    <property type="entry name" value="Abi_2"/>
    <property type="match status" value="1"/>
</dbReference>
<dbReference type="Proteomes" id="UP000310314">
    <property type="component" value="Unassembled WGS sequence"/>
</dbReference>
<dbReference type="EMBL" id="VATY01000001">
    <property type="protein sequence ID" value="TMM58447.1"/>
    <property type="molecule type" value="Genomic_DNA"/>
</dbReference>
<organism evidence="1 2">
    <name type="scientific">Maribacter algarum</name>
    <name type="common">ex Zhang et al. 2020</name>
    <dbReference type="NCBI Taxonomy" id="2578118"/>
    <lineage>
        <taxon>Bacteria</taxon>
        <taxon>Pseudomonadati</taxon>
        <taxon>Bacteroidota</taxon>
        <taxon>Flavobacteriia</taxon>
        <taxon>Flavobacteriales</taxon>
        <taxon>Flavobacteriaceae</taxon>
        <taxon>Maribacter</taxon>
    </lineage>
</organism>
<comment type="caution">
    <text evidence="1">The sequence shown here is derived from an EMBL/GenBank/DDBJ whole genome shotgun (WGS) entry which is preliminary data.</text>
</comment>
<protein>
    <submittedName>
        <fullName evidence="1">Abi family protein</fullName>
    </submittedName>
</protein>
<dbReference type="OrthoDB" id="5363652at2"/>
<keyword evidence="2" id="KW-1185">Reference proteome</keyword>
<name>A0A5S3PYR1_9FLAO</name>
<proteinExistence type="predicted"/>
<dbReference type="AlphaFoldDB" id="A0A5S3PYR1"/>
<dbReference type="InterPro" id="IPR011664">
    <property type="entry name" value="Abi_system_AbiD/AbiF-like"/>
</dbReference>
<gene>
    <name evidence="1" type="ORF">FEE95_03175</name>
</gene>
<evidence type="ECO:0000313" key="1">
    <source>
        <dbReference type="EMBL" id="TMM58447.1"/>
    </source>
</evidence>
<evidence type="ECO:0000313" key="2">
    <source>
        <dbReference type="Proteomes" id="UP000310314"/>
    </source>
</evidence>
<dbReference type="RefSeq" id="WP_138656380.1">
    <property type="nucleotide sequence ID" value="NZ_VATY01000001.1"/>
</dbReference>
<sequence length="295" mass="34453">MGKKATNTNVQIELLKGRGLILDYDEAKIKEFLLDIGYYRLGFYWHHFEIDVDHNFAKGSKLSDVIALYYLDVDLRTILLRYLNRIEIHFRTKVIYYVSNRFKASPAWFADDGVVKNSFIHSTPYKTSMLNRVYTPEFINNNKTLKKHHQNNPEDTYAPAWKTLEFFTFGVLLNLYKEIRDEDIKKRVSESLGVFNPKKFENLMSTVVLIRNICSHGDVLYDFKTPRGLSVVPGIDFEGSDRSSLRASIKVIEYLLKHISVNRKNDFLNEIDNLFAENSKNETIKKIITGKIKYK</sequence>